<evidence type="ECO:0000313" key="4">
    <source>
        <dbReference type="Proteomes" id="UP001178281"/>
    </source>
</evidence>
<dbReference type="RefSeq" id="WP_305110332.1">
    <property type="nucleotide sequence ID" value="NZ_BAAAII010000011.1"/>
</dbReference>
<accession>A0AA90N7L3</accession>
<evidence type="ECO:0000256" key="1">
    <source>
        <dbReference type="SAM" id="MobiDB-lite"/>
    </source>
</evidence>
<proteinExistence type="predicted"/>
<keyword evidence="2" id="KW-1133">Transmembrane helix</keyword>
<evidence type="ECO:0000313" key="3">
    <source>
        <dbReference type="EMBL" id="MDP0397051.1"/>
    </source>
</evidence>
<feature type="transmembrane region" description="Helical" evidence="2">
    <location>
        <begin position="84"/>
        <end position="102"/>
    </location>
</feature>
<keyword evidence="4" id="KW-1185">Reference proteome</keyword>
<sequence>MSRPKLGVPSGRWWYAWFAVVAVMVVASVQDRQWATVLLWLAILSAAASEVARSLRQRNIAYGLAGVLGAAAAILGYVERDWLAVALGAMIALVLIAFLPKIRRDVPTCWIRTEELVGRTVAEATHLLGFDDRRQPNSLARPELVPMPPGEQDLGDPLLVVTSVAVVVTAGTETAVEAATITFGITDSDDPAIPAAGSSTSLALTKSEVQDRLVGLVGGGPADIRPSRFPSSAASEKS</sequence>
<feature type="transmembrane region" description="Helical" evidence="2">
    <location>
        <begin position="12"/>
        <end position="29"/>
    </location>
</feature>
<feature type="compositionally biased region" description="Polar residues" evidence="1">
    <location>
        <begin position="229"/>
        <end position="238"/>
    </location>
</feature>
<name>A0AA90N7L3_9ACTN</name>
<organism evidence="3 4">
    <name type="scientific">Tsukamurella strandjordii</name>
    <dbReference type="NCBI Taxonomy" id="147577"/>
    <lineage>
        <taxon>Bacteria</taxon>
        <taxon>Bacillati</taxon>
        <taxon>Actinomycetota</taxon>
        <taxon>Actinomycetes</taxon>
        <taxon>Mycobacteriales</taxon>
        <taxon>Tsukamurellaceae</taxon>
        <taxon>Tsukamurella</taxon>
    </lineage>
</organism>
<reference evidence="3" key="1">
    <citation type="submission" date="2023-08" db="EMBL/GenBank/DDBJ databases">
        <title>The draft genome of Tsukamurella strandjordii strain 050030.</title>
        <authorList>
            <person name="Zhao F."/>
            <person name="Feng Y."/>
            <person name="Zong Z."/>
        </authorList>
    </citation>
    <scope>NUCLEOTIDE SEQUENCE</scope>
    <source>
        <strain evidence="3">050030</strain>
    </source>
</reference>
<feature type="transmembrane region" description="Helical" evidence="2">
    <location>
        <begin position="35"/>
        <end position="52"/>
    </location>
</feature>
<protein>
    <submittedName>
        <fullName evidence="3">Uncharacterized protein</fullName>
    </submittedName>
</protein>
<dbReference type="EMBL" id="JAUTIX010000001">
    <property type="protein sequence ID" value="MDP0397051.1"/>
    <property type="molecule type" value="Genomic_DNA"/>
</dbReference>
<feature type="region of interest" description="Disordered" evidence="1">
    <location>
        <begin position="217"/>
        <end position="238"/>
    </location>
</feature>
<evidence type="ECO:0000256" key="2">
    <source>
        <dbReference type="SAM" id="Phobius"/>
    </source>
</evidence>
<dbReference type="AlphaFoldDB" id="A0AA90N7L3"/>
<gene>
    <name evidence="3" type="ORF">Q7X28_03840</name>
</gene>
<keyword evidence="2" id="KW-0812">Transmembrane</keyword>
<comment type="caution">
    <text evidence="3">The sequence shown here is derived from an EMBL/GenBank/DDBJ whole genome shotgun (WGS) entry which is preliminary data.</text>
</comment>
<feature type="transmembrane region" description="Helical" evidence="2">
    <location>
        <begin position="59"/>
        <end position="78"/>
    </location>
</feature>
<dbReference type="Proteomes" id="UP001178281">
    <property type="component" value="Unassembled WGS sequence"/>
</dbReference>
<keyword evidence="2" id="KW-0472">Membrane</keyword>